<accession>A0A645FAC9</accession>
<evidence type="ECO:0000313" key="1">
    <source>
        <dbReference type="EMBL" id="MPN09423.1"/>
    </source>
</evidence>
<organism evidence="1">
    <name type="scientific">bioreactor metagenome</name>
    <dbReference type="NCBI Taxonomy" id="1076179"/>
    <lineage>
        <taxon>unclassified sequences</taxon>
        <taxon>metagenomes</taxon>
        <taxon>ecological metagenomes</taxon>
    </lineage>
</organism>
<proteinExistence type="predicted"/>
<dbReference type="EMBL" id="VSSQ01055531">
    <property type="protein sequence ID" value="MPN09423.1"/>
    <property type="molecule type" value="Genomic_DNA"/>
</dbReference>
<sequence>MLAPAFGQHQRFDIVAGLDLAPQAQAQALFEELPGRIGQETAQRIQRQMVRLVQDHSGTLEILVVRVVAQRDYRGNACGQAGGEAMRGVFDDKAIASGEVELLKHFLVDVGRRLLGLHQFS</sequence>
<name>A0A645FAC9_9ZZZZ</name>
<reference evidence="1" key="1">
    <citation type="submission" date="2019-08" db="EMBL/GenBank/DDBJ databases">
        <authorList>
            <person name="Kucharzyk K."/>
            <person name="Murdoch R.W."/>
            <person name="Higgins S."/>
            <person name="Loffler F."/>
        </authorList>
    </citation>
    <scope>NUCLEOTIDE SEQUENCE</scope>
</reference>
<protein>
    <submittedName>
        <fullName evidence="1">Uncharacterized protein</fullName>
    </submittedName>
</protein>
<comment type="caution">
    <text evidence="1">The sequence shown here is derived from an EMBL/GenBank/DDBJ whole genome shotgun (WGS) entry which is preliminary data.</text>
</comment>
<dbReference type="AlphaFoldDB" id="A0A645FAC9"/>
<gene>
    <name evidence="1" type="ORF">SDC9_156713</name>
</gene>